<feature type="transmembrane region" description="Helical" evidence="9">
    <location>
        <begin position="305"/>
        <end position="324"/>
    </location>
</feature>
<dbReference type="Pfam" id="PF02518">
    <property type="entry name" value="HATPase_c"/>
    <property type="match status" value="1"/>
</dbReference>
<dbReference type="InterPro" id="IPR003594">
    <property type="entry name" value="HATPase_dom"/>
</dbReference>
<gene>
    <name evidence="11" type="ORF">PGLA_25225</name>
</gene>
<dbReference type="RefSeq" id="WP_068537939.1">
    <property type="nucleotide sequence ID" value="NZ_LVJH01000070.1"/>
</dbReference>
<evidence type="ECO:0000259" key="10">
    <source>
        <dbReference type="PROSITE" id="PS50885"/>
    </source>
</evidence>
<comment type="caution">
    <text evidence="11">The sequence shown here is derived from an EMBL/GenBank/DDBJ whole genome shotgun (WGS) entry which is preliminary data.</text>
</comment>
<reference evidence="11 12" key="1">
    <citation type="submission" date="2016-03" db="EMBL/GenBank/DDBJ databases">
        <title>Draft genome sequence of Paenibacillus glacialis DSM 22343.</title>
        <authorList>
            <person name="Shin S.-K."/>
            <person name="Yi H."/>
        </authorList>
    </citation>
    <scope>NUCLEOTIDE SEQUENCE [LARGE SCALE GENOMIC DNA]</scope>
    <source>
        <strain evidence="11 12">DSM 22343</strain>
    </source>
</reference>
<evidence type="ECO:0000313" key="12">
    <source>
        <dbReference type="Proteomes" id="UP000076967"/>
    </source>
</evidence>
<dbReference type="PANTHER" id="PTHR34220:SF7">
    <property type="entry name" value="SENSOR HISTIDINE KINASE YPDA"/>
    <property type="match status" value="1"/>
</dbReference>
<dbReference type="Gene3D" id="6.10.340.10">
    <property type="match status" value="1"/>
</dbReference>
<dbReference type="Pfam" id="PF00672">
    <property type="entry name" value="HAMP"/>
    <property type="match status" value="1"/>
</dbReference>
<dbReference type="OrthoDB" id="9776552at2"/>
<dbReference type="AlphaFoldDB" id="A0A168DH31"/>
<evidence type="ECO:0000256" key="9">
    <source>
        <dbReference type="SAM" id="Phobius"/>
    </source>
</evidence>
<evidence type="ECO:0000256" key="1">
    <source>
        <dbReference type="ARBA" id="ARBA00004651"/>
    </source>
</evidence>
<dbReference type="Pfam" id="PF06580">
    <property type="entry name" value="His_kinase"/>
    <property type="match status" value="1"/>
</dbReference>
<dbReference type="Pfam" id="PF02743">
    <property type="entry name" value="dCache_1"/>
    <property type="match status" value="1"/>
</dbReference>
<dbReference type="EMBL" id="LVJH01000070">
    <property type="protein sequence ID" value="OAB34197.1"/>
    <property type="molecule type" value="Genomic_DNA"/>
</dbReference>
<keyword evidence="3" id="KW-0597">Phosphoprotein</keyword>
<evidence type="ECO:0000313" key="11">
    <source>
        <dbReference type="EMBL" id="OAB34197.1"/>
    </source>
</evidence>
<dbReference type="InterPro" id="IPR003660">
    <property type="entry name" value="HAMP_dom"/>
</dbReference>
<keyword evidence="12" id="KW-1185">Reference proteome</keyword>
<dbReference type="InterPro" id="IPR036890">
    <property type="entry name" value="HATPase_C_sf"/>
</dbReference>
<dbReference type="SUPFAM" id="SSF158472">
    <property type="entry name" value="HAMP domain-like"/>
    <property type="match status" value="1"/>
</dbReference>
<evidence type="ECO:0000256" key="4">
    <source>
        <dbReference type="ARBA" id="ARBA00022679"/>
    </source>
</evidence>
<evidence type="ECO:0000256" key="5">
    <source>
        <dbReference type="ARBA" id="ARBA00022692"/>
    </source>
</evidence>
<accession>A0A168DH31</accession>
<proteinExistence type="predicted"/>
<keyword evidence="5 9" id="KW-0812">Transmembrane</keyword>
<protein>
    <submittedName>
        <fullName evidence="11">Two-component sensor histidine kinase</fullName>
    </submittedName>
</protein>
<keyword evidence="7 9" id="KW-1133">Transmembrane helix</keyword>
<feature type="transmembrane region" description="Helical" evidence="9">
    <location>
        <begin position="7"/>
        <end position="31"/>
    </location>
</feature>
<dbReference type="Gene3D" id="3.30.565.10">
    <property type="entry name" value="Histidine kinase-like ATPase, C-terminal domain"/>
    <property type="match status" value="1"/>
</dbReference>
<dbReference type="InterPro" id="IPR033479">
    <property type="entry name" value="dCache_1"/>
</dbReference>
<dbReference type="Proteomes" id="UP000076967">
    <property type="component" value="Unassembled WGS sequence"/>
</dbReference>
<sequence>MNLRYKLFAAFLGLIIIPLFILGMIMFFVTYNSIEKKYSQQSEYSLKAISYSISNVFNEMNNLTDNGIATSVFHMALSADDPTNQDLTDSEQLSLNASQRNFRNLLFNHPSISYAFLYNFNGKGGSEIVSIFSKENFSTLPYDKFKESDMYHEVLSMNGVPKWVAPHEYPELTGTEPVFTQIRLVKELSFFQNIGILVVQIKNWEFESIFRNLKVGDSSQKVSFMLVNDNGMILFDPDTGRNGQYLQSFTSKEMTFKKGFQSFKTQFEGEKSIVSMYHLKDYPWSLVSVTSWDSLSREVTIFARWFVFVIFICFLAALIFNLFFMNRITGEIAVIVRFMRRVEGGDLGSRMEEKGNDELTLLAKGYNDLMDKINNLFNRIHLEQRRKTQAEMRVLQAQIKPHFLFNTLESINVLAVQNEGRKVSEMVYRLASILRITIQDRDEITLEEEIKHLRDYLDIQKFRFEDLFDYEIDIPEDLHVCGILKLTLQPLVENSIQHGFEGITYKGKLIIRGWEERGNLILRIEDNGIGMSSSQLSMFQYMVSENVTNSGEHGQNEDTQAQSRVHLERRGLGVRSVADRIRIEYGFRHGIFICSSQDSGTIIQCVIPKYEQGEDHNAKSIIG</sequence>
<keyword evidence="2" id="KW-1003">Cell membrane</keyword>
<dbReference type="CDD" id="cd18774">
    <property type="entry name" value="PDC2_HK_sensor"/>
    <property type="match status" value="1"/>
</dbReference>
<dbReference type="Gene3D" id="3.30.450.20">
    <property type="entry name" value="PAS domain"/>
    <property type="match status" value="1"/>
</dbReference>
<organism evidence="11 12">
    <name type="scientific">Paenibacillus glacialis</name>
    <dbReference type="NCBI Taxonomy" id="494026"/>
    <lineage>
        <taxon>Bacteria</taxon>
        <taxon>Bacillati</taxon>
        <taxon>Bacillota</taxon>
        <taxon>Bacilli</taxon>
        <taxon>Bacillales</taxon>
        <taxon>Paenibacillaceae</taxon>
        <taxon>Paenibacillus</taxon>
    </lineage>
</organism>
<keyword evidence="6 11" id="KW-0418">Kinase</keyword>
<keyword evidence="8 9" id="KW-0472">Membrane</keyword>
<feature type="domain" description="HAMP" evidence="10">
    <location>
        <begin position="326"/>
        <end position="378"/>
    </location>
</feature>
<dbReference type="GO" id="GO:0000155">
    <property type="term" value="F:phosphorelay sensor kinase activity"/>
    <property type="evidence" value="ECO:0007669"/>
    <property type="project" value="InterPro"/>
</dbReference>
<dbReference type="SUPFAM" id="SSF55874">
    <property type="entry name" value="ATPase domain of HSP90 chaperone/DNA topoisomerase II/histidine kinase"/>
    <property type="match status" value="1"/>
</dbReference>
<evidence type="ECO:0000256" key="6">
    <source>
        <dbReference type="ARBA" id="ARBA00022777"/>
    </source>
</evidence>
<evidence type="ECO:0000256" key="3">
    <source>
        <dbReference type="ARBA" id="ARBA00022553"/>
    </source>
</evidence>
<dbReference type="InterPro" id="IPR050640">
    <property type="entry name" value="Bact_2-comp_sensor_kinase"/>
</dbReference>
<evidence type="ECO:0000256" key="2">
    <source>
        <dbReference type="ARBA" id="ARBA00022475"/>
    </source>
</evidence>
<keyword evidence="4" id="KW-0808">Transferase</keyword>
<dbReference type="PROSITE" id="PS50885">
    <property type="entry name" value="HAMP"/>
    <property type="match status" value="1"/>
</dbReference>
<comment type="subcellular location">
    <subcellularLocation>
        <location evidence="1">Cell membrane</location>
        <topology evidence="1">Multi-pass membrane protein</topology>
    </subcellularLocation>
</comment>
<evidence type="ECO:0000256" key="7">
    <source>
        <dbReference type="ARBA" id="ARBA00022989"/>
    </source>
</evidence>
<name>A0A168DH31_9BACL</name>
<dbReference type="STRING" id="494026.PGLA_25225"/>
<evidence type="ECO:0000256" key="8">
    <source>
        <dbReference type="ARBA" id="ARBA00023136"/>
    </source>
</evidence>
<dbReference type="SMART" id="SM00304">
    <property type="entry name" value="HAMP"/>
    <property type="match status" value="1"/>
</dbReference>
<dbReference type="GO" id="GO:0005886">
    <property type="term" value="C:plasma membrane"/>
    <property type="evidence" value="ECO:0007669"/>
    <property type="project" value="UniProtKB-SubCell"/>
</dbReference>
<dbReference type="InterPro" id="IPR010559">
    <property type="entry name" value="Sig_transdc_His_kin_internal"/>
</dbReference>
<dbReference type="PANTHER" id="PTHR34220">
    <property type="entry name" value="SENSOR HISTIDINE KINASE YPDA"/>
    <property type="match status" value="1"/>
</dbReference>
<dbReference type="CDD" id="cd06225">
    <property type="entry name" value="HAMP"/>
    <property type="match status" value="1"/>
</dbReference>